<proteinExistence type="predicted"/>
<dbReference type="AlphaFoldDB" id="A0A124GTD5"/>
<sequence>MTMASGQPPSQARPTKRRKVVPGPETLETIASFPEILANVNSDDPLVRSHGIQTLSTLAPLMQELATAKKSTGTHYAASKFRSFPEACTILQVTYDLEENLWNRHDIDDVPSATLSTDIDSVIQNLKHSDYHKIDNSDASVRVVVELLILDRLNHLCDRGALERLQLYPEVDVNLLLGDTYVTGRADWLLCHDDPEYGIDSTLIAIEAKRSHEFSSSDSQIAMYLAAIQASRAKSKVHAIAFGIATDSNQFRFWFMNSERRLFSSMVFDWRIHKAKIIAWVDKMLAEAIEASPLTTPTLRRNVSLRNWEKDFRRRQLLSSASDDSPLTEGLPFDINVPESSQLVGPAWYRGQKVMVVEYESSGDDEDAGDGEDAGEN</sequence>
<comment type="caution">
    <text evidence="2">The sequence shown here is derived from an EMBL/GenBank/DDBJ whole genome shotgun (WGS) entry which is preliminary data.</text>
</comment>
<keyword evidence="3" id="KW-1185">Reference proteome</keyword>
<accession>A0A124GTD5</accession>
<dbReference type="EMBL" id="LLXE01000006">
    <property type="protein sequence ID" value="KUM66646.1"/>
    <property type="molecule type" value="Genomic_DNA"/>
</dbReference>
<gene>
    <name evidence="2" type="ORF">ACN42_g462</name>
</gene>
<evidence type="ECO:0000256" key="1">
    <source>
        <dbReference type="SAM" id="MobiDB-lite"/>
    </source>
</evidence>
<dbReference type="Proteomes" id="UP000055045">
    <property type="component" value="Unassembled WGS sequence"/>
</dbReference>
<dbReference type="STRING" id="48697.A0A124GTD5"/>
<protein>
    <submittedName>
        <fullName evidence="2">Uncharacterized protein</fullName>
    </submittedName>
</protein>
<name>A0A124GTD5_PENFR</name>
<evidence type="ECO:0000313" key="2">
    <source>
        <dbReference type="EMBL" id="KUM66646.1"/>
    </source>
</evidence>
<feature type="compositionally biased region" description="Polar residues" evidence="1">
    <location>
        <begin position="1"/>
        <end position="13"/>
    </location>
</feature>
<organism evidence="2 3">
    <name type="scientific">Penicillium freii</name>
    <dbReference type="NCBI Taxonomy" id="48697"/>
    <lineage>
        <taxon>Eukaryota</taxon>
        <taxon>Fungi</taxon>
        <taxon>Dikarya</taxon>
        <taxon>Ascomycota</taxon>
        <taxon>Pezizomycotina</taxon>
        <taxon>Eurotiomycetes</taxon>
        <taxon>Eurotiomycetidae</taxon>
        <taxon>Eurotiales</taxon>
        <taxon>Aspergillaceae</taxon>
        <taxon>Penicillium</taxon>
    </lineage>
</organism>
<reference evidence="2 3" key="1">
    <citation type="submission" date="2015-10" db="EMBL/GenBank/DDBJ databases">
        <title>Genome sequencing of Penicillium freii.</title>
        <authorList>
            <person name="Nguyen H.D."/>
            <person name="Visagie C.M."/>
            <person name="Seifert K.A."/>
        </authorList>
    </citation>
    <scope>NUCLEOTIDE SEQUENCE [LARGE SCALE GENOMIC DNA]</scope>
    <source>
        <strain evidence="2 3">DAOM 242723</strain>
    </source>
</reference>
<evidence type="ECO:0000313" key="3">
    <source>
        <dbReference type="Proteomes" id="UP000055045"/>
    </source>
</evidence>
<feature type="region of interest" description="Disordered" evidence="1">
    <location>
        <begin position="1"/>
        <end position="20"/>
    </location>
</feature>